<comment type="subcellular location">
    <subcellularLocation>
        <location evidence="1">Membrane</location>
        <topology evidence="1">Multi-pass membrane protein</topology>
    </subcellularLocation>
</comment>
<dbReference type="GO" id="GO:0016020">
    <property type="term" value="C:membrane"/>
    <property type="evidence" value="ECO:0007669"/>
    <property type="project" value="UniProtKB-SubCell"/>
</dbReference>
<evidence type="ECO:0000259" key="6">
    <source>
        <dbReference type="Pfam" id="PF07298"/>
    </source>
</evidence>
<dbReference type="InterPro" id="IPR009915">
    <property type="entry name" value="NnrU_dom"/>
</dbReference>
<reference evidence="7 8" key="1">
    <citation type="journal article" date="2013" name="Genome Announc.">
        <title>Genome Sequence of the Pyrene- and Fluoranthene-Degrading Bacterium Cycloclasticus sp. Strain PY97M.</title>
        <authorList>
            <person name="Cui Z."/>
            <person name="Xu G."/>
            <person name="Li Q."/>
            <person name="Gao W."/>
            <person name="Zheng L."/>
        </authorList>
    </citation>
    <scope>NUCLEOTIDE SEQUENCE [LARGE SCALE GENOMIC DNA]</scope>
    <source>
        <strain evidence="7 8">PY97M</strain>
    </source>
</reference>
<dbReference type="PANTHER" id="PTHR35988">
    <property type="entry name" value="15-CIS-ZETA-CAROTENE ISOMERASE, CHLOROPLASTIC"/>
    <property type="match status" value="1"/>
</dbReference>
<keyword evidence="8" id="KW-1185">Reference proteome</keyword>
<feature type="transmembrane region" description="Helical" evidence="5">
    <location>
        <begin position="35"/>
        <end position="57"/>
    </location>
</feature>
<dbReference type="Pfam" id="PF07298">
    <property type="entry name" value="NnrU"/>
    <property type="match status" value="1"/>
</dbReference>
<name>A0AB33Z571_9GAMM</name>
<proteinExistence type="predicted"/>
<evidence type="ECO:0000256" key="3">
    <source>
        <dbReference type="ARBA" id="ARBA00022989"/>
    </source>
</evidence>
<dbReference type="Proteomes" id="UP000015462">
    <property type="component" value="Unassembled WGS sequence"/>
</dbReference>
<organism evidence="7 8">
    <name type="scientific">Cycloclasticus pugetii</name>
    <dbReference type="NCBI Taxonomy" id="34068"/>
    <lineage>
        <taxon>Bacteria</taxon>
        <taxon>Pseudomonadati</taxon>
        <taxon>Pseudomonadota</taxon>
        <taxon>Gammaproteobacteria</taxon>
        <taxon>Thiotrichales</taxon>
        <taxon>Piscirickettsiaceae</taxon>
        <taxon>Cycloclasticus</taxon>
    </lineage>
</organism>
<evidence type="ECO:0000256" key="5">
    <source>
        <dbReference type="SAM" id="Phobius"/>
    </source>
</evidence>
<dbReference type="EMBL" id="ASHL01000001">
    <property type="protein sequence ID" value="EPD14002.1"/>
    <property type="molecule type" value="Genomic_DNA"/>
</dbReference>
<evidence type="ECO:0000256" key="2">
    <source>
        <dbReference type="ARBA" id="ARBA00022692"/>
    </source>
</evidence>
<gene>
    <name evidence="7" type="ORF">L196_00845</name>
</gene>
<keyword evidence="4 5" id="KW-0472">Membrane</keyword>
<comment type="caution">
    <text evidence="7">The sequence shown here is derived from an EMBL/GenBank/DDBJ whole genome shotgun (WGS) entry which is preliminary data.</text>
</comment>
<keyword evidence="3 5" id="KW-1133">Transmembrane helix</keyword>
<dbReference type="Gene3D" id="1.20.120.1630">
    <property type="match status" value="1"/>
</dbReference>
<sequence length="224" mass="24931">MNSLTAACLFFLGMHWIISGSPLRAHIVNILGETVFKVLFSLSIFIALAWMGFAYQSAPYIATWGTAEALKPVSIGLTFFAFLLLPMSIFDKNPTLMGLVPPDQVTTRGMVRITRHAGLIGLGLWGFAHFIVNGDWASHLLFGTIAFEGLIAPMNLDRKYKARYGESWVKFTEQTSYIPFVAILDKRNKLVLSELNIWAALAGTAIFFAVMYFHQTWFGGSPLI</sequence>
<dbReference type="RefSeq" id="WP_016389576.1">
    <property type="nucleotide sequence ID" value="NZ_FQZJ01000002.1"/>
</dbReference>
<feature type="domain" description="NnrU" evidence="6">
    <location>
        <begin position="4"/>
        <end position="222"/>
    </location>
</feature>
<dbReference type="PANTHER" id="PTHR35988:SF2">
    <property type="entry name" value="15-CIS-ZETA-CAROTENE ISOMERASE, CHLOROPLASTIC"/>
    <property type="match status" value="1"/>
</dbReference>
<evidence type="ECO:0000313" key="8">
    <source>
        <dbReference type="Proteomes" id="UP000015462"/>
    </source>
</evidence>
<keyword evidence="2 5" id="KW-0812">Transmembrane</keyword>
<evidence type="ECO:0000256" key="1">
    <source>
        <dbReference type="ARBA" id="ARBA00004141"/>
    </source>
</evidence>
<feature type="transmembrane region" description="Helical" evidence="5">
    <location>
        <begin position="136"/>
        <end position="156"/>
    </location>
</feature>
<evidence type="ECO:0000313" key="7">
    <source>
        <dbReference type="EMBL" id="EPD14002.1"/>
    </source>
</evidence>
<feature type="transmembrane region" description="Helical" evidence="5">
    <location>
        <begin position="195"/>
        <end position="214"/>
    </location>
</feature>
<feature type="transmembrane region" description="Helical" evidence="5">
    <location>
        <begin position="69"/>
        <end position="90"/>
    </location>
</feature>
<evidence type="ECO:0000256" key="4">
    <source>
        <dbReference type="ARBA" id="ARBA00023136"/>
    </source>
</evidence>
<dbReference type="AlphaFoldDB" id="A0AB33Z571"/>
<accession>A0AB33Z571</accession>
<protein>
    <submittedName>
        <fullName evidence="7">NnrU family protein</fullName>
    </submittedName>
</protein>